<evidence type="ECO:0000259" key="13">
    <source>
        <dbReference type="PROSITE" id="PS50234"/>
    </source>
</evidence>
<dbReference type="GO" id="GO:0005654">
    <property type="term" value="C:nucleoplasm"/>
    <property type="evidence" value="ECO:0007669"/>
    <property type="project" value="UniProtKB-SubCell"/>
</dbReference>
<dbReference type="GO" id="GO:0000027">
    <property type="term" value="P:ribosomal large subunit assembly"/>
    <property type="evidence" value="ECO:0007669"/>
    <property type="project" value="InterPro"/>
</dbReference>
<dbReference type="GO" id="GO:0030687">
    <property type="term" value="C:preribosome, large subunit precursor"/>
    <property type="evidence" value="ECO:0007669"/>
    <property type="project" value="TreeGrafter"/>
</dbReference>
<accession>A0AAN6NDH9</accession>
<feature type="compositionally biased region" description="Basic and acidic residues" evidence="12">
    <location>
        <begin position="4469"/>
        <end position="4480"/>
    </location>
</feature>
<keyword evidence="6 10" id="KW-0547">Nucleotide-binding</keyword>
<dbReference type="FunFam" id="3.40.50.300:FF:000712">
    <property type="entry name" value="Midasin"/>
    <property type="match status" value="1"/>
</dbReference>
<feature type="compositionally biased region" description="Acidic residues" evidence="12">
    <location>
        <begin position="4196"/>
        <end position="4211"/>
    </location>
</feature>
<proteinExistence type="inferred from homology"/>
<evidence type="ECO:0000256" key="3">
    <source>
        <dbReference type="ARBA" id="ARBA00007188"/>
    </source>
</evidence>
<dbReference type="Gene3D" id="3.40.50.300">
    <property type="entry name" value="P-loop containing nucleotide triphosphate hydrolases"/>
    <property type="match status" value="6"/>
</dbReference>
<dbReference type="Pfam" id="PF07728">
    <property type="entry name" value="AAA_5"/>
    <property type="match status" value="8"/>
</dbReference>
<feature type="compositionally biased region" description="Basic and acidic residues" evidence="12">
    <location>
        <begin position="4215"/>
        <end position="4233"/>
    </location>
</feature>
<comment type="function">
    <text evidence="10">Nuclear chaperone required for maturation and nuclear export of pre-60S ribosome subunits.</text>
</comment>
<evidence type="ECO:0000256" key="10">
    <source>
        <dbReference type="PIRNR" id="PIRNR010340"/>
    </source>
</evidence>
<feature type="compositionally biased region" description="Acidic residues" evidence="12">
    <location>
        <begin position="4234"/>
        <end position="4259"/>
    </location>
</feature>
<evidence type="ECO:0000256" key="7">
    <source>
        <dbReference type="ARBA" id="ARBA00022840"/>
    </source>
</evidence>
<dbReference type="Pfam" id="PF17865">
    <property type="entry name" value="AAA_lid_5"/>
    <property type="match status" value="1"/>
</dbReference>
<comment type="similarity">
    <text evidence="3 10">Belongs to the midasin family.</text>
</comment>
<name>A0AAN6NDH9_9PEZI</name>
<evidence type="ECO:0000256" key="2">
    <source>
        <dbReference type="ARBA" id="ARBA00004642"/>
    </source>
</evidence>
<keyword evidence="5" id="KW-0597">Phosphoprotein</keyword>
<evidence type="ECO:0000256" key="12">
    <source>
        <dbReference type="SAM" id="MobiDB-lite"/>
    </source>
</evidence>
<dbReference type="InterPro" id="IPR048617">
    <property type="entry name" value="MDN1_AAA_lid_4"/>
</dbReference>
<feature type="compositionally biased region" description="Acidic residues" evidence="12">
    <location>
        <begin position="4518"/>
        <end position="4534"/>
    </location>
</feature>
<dbReference type="GO" id="GO:0016887">
    <property type="term" value="F:ATP hydrolysis activity"/>
    <property type="evidence" value="ECO:0007669"/>
    <property type="project" value="InterPro"/>
</dbReference>
<evidence type="ECO:0000313" key="15">
    <source>
        <dbReference type="Proteomes" id="UP001303473"/>
    </source>
</evidence>
<dbReference type="SUPFAM" id="SSF52540">
    <property type="entry name" value="P-loop containing nucleoside triphosphate hydrolases"/>
    <property type="match status" value="6"/>
</dbReference>
<feature type="compositionally biased region" description="Basic and acidic residues" evidence="12">
    <location>
        <begin position="4153"/>
        <end position="4195"/>
    </location>
</feature>
<evidence type="ECO:0000313" key="14">
    <source>
        <dbReference type="EMBL" id="KAK3943064.1"/>
    </source>
</evidence>
<dbReference type="InterPro" id="IPR012099">
    <property type="entry name" value="Midasin"/>
</dbReference>
<dbReference type="GO" id="GO:0000055">
    <property type="term" value="P:ribosomal large subunit export from nucleus"/>
    <property type="evidence" value="ECO:0007669"/>
    <property type="project" value="TreeGrafter"/>
</dbReference>
<dbReference type="PIRSF" id="PIRSF010340">
    <property type="entry name" value="Midasin"/>
    <property type="match status" value="1"/>
</dbReference>
<keyword evidence="7 10" id="KW-0067">ATP-binding</keyword>
<dbReference type="PANTHER" id="PTHR48103:SF2">
    <property type="entry name" value="MIDASIN"/>
    <property type="match status" value="1"/>
</dbReference>
<dbReference type="FunFam" id="3.40.50.300:FF:000142">
    <property type="entry name" value="Midasin"/>
    <property type="match status" value="1"/>
</dbReference>
<dbReference type="Pfam" id="PF17867">
    <property type="entry name" value="AAA_lid_7"/>
    <property type="match status" value="3"/>
</dbReference>
<keyword evidence="15" id="KW-1185">Reference proteome</keyword>
<dbReference type="SUPFAM" id="SSF53300">
    <property type="entry name" value="vWA-like"/>
    <property type="match status" value="1"/>
</dbReference>
<organism evidence="14 15">
    <name type="scientific">Diplogelasinospora grovesii</name>
    <dbReference type="NCBI Taxonomy" id="303347"/>
    <lineage>
        <taxon>Eukaryota</taxon>
        <taxon>Fungi</taxon>
        <taxon>Dikarya</taxon>
        <taxon>Ascomycota</taxon>
        <taxon>Pezizomycotina</taxon>
        <taxon>Sordariomycetes</taxon>
        <taxon>Sordariomycetidae</taxon>
        <taxon>Sordariales</taxon>
        <taxon>Diplogelasinosporaceae</taxon>
        <taxon>Diplogelasinospora</taxon>
    </lineage>
</organism>
<feature type="compositionally biased region" description="Polar residues" evidence="12">
    <location>
        <begin position="4409"/>
        <end position="4421"/>
    </location>
</feature>
<feature type="compositionally biased region" description="Basic and acidic residues" evidence="12">
    <location>
        <begin position="4449"/>
        <end position="4460"/>
    </location>
</feature>
<dbReference type="PROSITE" id="PS50234">
    <property type="entry name" value="VWFA"/>
    <property type="match status" value="1"/>
</dbReference>
<dbReference type="FunFam" id="3.40.50.300:FF:000582">
    <property type="entry name" value="Midasin"/>
    <property type="match status" value="1"/>
</dbReference>
<feature type="compositionally biased region" description="Polar residues" evidence="12">
    <location>
        <begin position="4357"/>
        <end position="4398"/>
    </location>
</feature>
<evidence type="ECO:0000256" key="9">
    <source>
        <dbReference type="ARBA" id="ARBA00023242"/>
    </source>
</evidence>
<dbReference type="InterPro" id="IPR040848">
    <property type="entry name" value="AAA_lid_7"/>
</dbReference>
<keyword evidence="8 10" id="KW-0143">Chaperone</keyword>
<gene>
    <name evidence="14" type="ORF">QBC46DRAFT_282877</name>
</gene>
<sequence>MAVIDVNRQRTSLLCDETTLGLLPQELVLIIKDQQSIRFLDAIAEAALVAPEKIFAHFESVFADICARWLISSPKLNVRVLTAFARILPFSQSLSVFLTGHLIQQQNDPDSGALKYLNLESFRDEKELLLVLLALWRLNNFDKRTYAALSKPSHVQGLFAHRNLAVRYLAIRIFCQLHNASDLKLESMLKKHIQKDGSLIADLDGRHADYTFLTLYEESRGEEVRALRRRILEVQAGLEAKPTESLQSQISMQSLTPLVVHYGKTVLPRPLGPVNTPSTLALTPTTTDNLESLCTLLQKPGPILLHGLSGSGKTSLVHEVARELGKQQGLVTLHLNEQTDAKMLLGLYTTDSKPGSFQWRAGVLTTAVKEGRWVLIEDLDRAPTEVMSTLLPLIERGELLIPGRGEKIQASDGFRIFATVRTSMGMNDKENLPALIGLRLWQLLHVKPLPRDDLSEVINSRFPLLHKYIPGILAVFDRLLATTSGSNRTALGRSMIERPIGTRDLLKWCGRLDHVLRAAGCSTGEEPITDTTRDRMFLEAVDCFVGSVKENSARAVLVAAIAKEMHLSAERVQHYLTSYVPELEDNEAKLTAGRVSFAKRRRQNQLQRSKRPFASTTHAKRLLEQIAVAVRHREPTLLVGETGIGKTTVVQQLAESLGHKLIAVNLSQQSEAGDLLGGFKPVSSQSLAMPLKEEFEDLFAKTGVSAEKNKEYLDRINKKFAKGRWREVSKEWRKSPKMFEAIISKLETSENNRAVANIDGGADGQPAKRRKTESSKLVRLRELRTRWDAFSQSLDQFDRQVSSGSGNFAFAFVEGKIVKALRNGDWVLLDEINLASPDTLESIADLLQPSPSLLLSETGDIERIQAHAEFRVFGAMNPATDVGKRDLPLGLRSRFTEIYVGSPDRDKKDLLTIIKTYLKGNNSIIDRLADSIADLYLEIKRRAEAKTLVDQANEVPHFSLRTLTRVLTYANDVSPFYGIERALYEGFCMGFTTLLSEESEKTVMPLIQQHLLKRPQILSQPPKRPTDGRDYVNFRNTNKDHQYWLLQGRETPMERSDYIITPYVERNLLNLVRATSTRRYPILIQGPTSSGKTSMIEYLANYTGNKFVRINNHEHTDLQEYLGTYVSDSDGKLRFQEGLLVQAMREGSWIVLDELNLAPTDVLEALNRLLDDNRELLIPETQEVVRPAENFCLFATQNPPGLYGGRKVLSRAFRNRFLELHFDDIPENELETILQKRSRNTAPSDCRRIVAVYKQLTRLRQESRVFEQKNSFATLRDLFRWALRESETRQDLAENGFMLLAERVRKQEERDEVRHVIEEVFKVTINPNKLFDWDAAAELQPLHAKNKNSQGVIWTRAMRLRNRGAILESLLRDLEEAAVHLANTSAYRSLEELQAWYQALSPSDIAKLPHSLKERIRSSSSRCKALFEWCDGSLVHAMKEASYFLLDEISLADDSVLERLNSVLEPHRSLLLAEKGVSDSFVVAADGFQFFATMNPGGDFGKKELSPALRNRFTEIWVPSLSEADDVHDIVISKLDRGLKLGDKSKKISRIIVEFSSWFGKTFRPSSATAFSVRDILAWVQFMNTLHPAHSAEFALLHGAAMVFIDTIGANPSALSAVDPRTMGQQRQLCLEQLSMLAGCDLVTLYHQEPQINMTNERLSIGDFGVERSPAKASDDPGAEIGVPTTKMNAMRVVRALQGTKPILLEGNPGVGKTTLITALARACGKPLTRINLSDQTDLMDLFGTDVPVEGAEAGNFAWKNAPFLEAMQNGSWVLLDEMNLASQTVLEGLNACLDHRGEVYISELDQVFKRHPDFKLFAAQNPHQQGGGRKGLPSSFVNRFVVVYSDVFTKQDLLYITAKKFAKIGSETQHQLIEFMSRLDDAVVTARSFGAQGSPWEFNLRDTLRWGDLLTSHHPLIASGKPDDFLDVIIRQRFRTERDRREVDKLFTEIFQRAPSNHNLYHDINPRYAQVGLAMLQRDPLSQQTPFPCIDTVPRLREIESIMIAIEQDLPCILVGPSGSGKSALLNHVAALAGKALVTFSLNADVDTMDLIGGFEQADPHRELQACLSRLRQALQEQILRVLPEPVSNTIVDLMAILNSPATEERQHYETILSMIEMLQGEASADKDLAAVLLEASSLLRKPLTLENPRFEWLDGVIVRAVETGAWLVLDNANLCSASVLDRLNSLLERPHGYLSINEHSGPGGEPRIIDPHPDFRIFLTVDPRYGELSRAMRNRSIEIYLDVATLPETTDTLRVAPIEGSLQRYHTAARILNSSTEQDTTDVVSLAFDALSLGDTMMLSAFLNAMSEGLLSYSALMQSPTTGQWLSQLVSYTQSEDASFLRQSVSNLYSSSPDRMLMPLHPLQNTPMIPLLQGASGEGMACWLANCYEFYFAIQTAQKTMETQFSKVNLSKPSSMNRLQRSCISDKVASVSKDSTSHAARFLMSVLQAFRQYTQEQLGNSGSWRERTSALRRLMHFWKRTFASLTMTNFEEARFQAHLTQGSKLMQHFRSTLPEGHQALVSMILQYLERDFVVGFKLSTGLSMEDLWQRLRPEPIQDLQRLGQIIEMERLADRFDTLRWKAEATIPNLRTIQDSMAMAYTVIRHGKGDVDAAGLLKDLQSEISSLESRIGQHAETNQPFFAAGFEALRGSTVLHQVSQDAPIPLNSSDVIALSNMPTVGLMRLRSAKATDTLHLVDYMLAQDSEARPWAGTLSKSLLLKCDSATRATMQELQSIEVEIPILGRAVAGASEALATDPLQKTGHLLLKLIEEVVCAHDESCKGQILHLYRNFLRRTDFMSVDIIAEGASNTWFELMDNTSNWPQHLIVIFNEHISKAVMALAAAEKGIQPRATYASIAWVQFALACIKLFVPDKIFDPYHRAQVELEEYQEMYNSLQRQIAALEAFERAFTGQQTNLRAKLLKEEVECLGEPPSEVQSIYRPETGAELRGLQGEFNNVLNALVQSDVSSSHRRLVAAASPDAVEELALVEQNLARLITRFTGSGRFDAYQDLTMPLVSFLRCLQMGLSLGKLSLPGESEAVSLTAITPFINGTIWKAEKTSDIPVRSLEFLSFVGAVTAVEGVHNLPEFLRHALYESLAAFHTEWSKKLEADRKIEEARTATFRFKGSLEDEEQFDQEEFDQLFPDYAVDEEGEPKLSKVDRRNRVRDLSVMLAEAHERIFLSPQDPQESLRGLVKQVARKIARGDRQNITTGEPELDRLLLPATILVFEEQAKAFNSSTLASAGYNFYTDPNLAEVRKVLAIVGAIKTRFQDLQMVDEIGHHQTLADVIAACDKVLALNIDEPLAKVIIAIEHLHAFVYEWHEGGWASRTQKATTLYEKLRDTICDWRRLELTSWSQLLDGEAKRCHDDAKSWWFIAYGAVLLEPCQRLQNGEDVQKYAVAVLEILQGYFGSASLGQFVARLNLLRQLKNHLDLLTQDAPGLAIVRDAVQNFIVYYSRYERKVTEAITAGRAPLDRSMKDVLLLSKWRDKNIDALRESAKKSHQKLFRLVRKFRAVLEQPVRGITDQGLPDEGHSTAALERSFFLITHKADYDAITACKQLIPGIASHPQWERMSSSPGNIVSAILKHGRLPSTAVNASDTLDSYISDLASSISALRKETPGMLTDENKEAVKHLKVRKTKLYNETLKTLREMGFSRNLGTKILETQSSTRVVLVGSGLVPNVDMGGAEYFYHKTLDLAPKVRHSALGHNDDLSRDAVHRSIGYLEGVLHVMFRQRKSLSKTAQAAASLEKAIKYVEAVSTTKEVQTQKRVTNHAQLLRWVIQILKFGVNLVDVHGKLGDITNDSVRNALNGWIETFNKLEKAQKTLPQLPEGFSSAAHDEFQFDMDMQLKALGEGLRELEQNRPDLAFVLQQIQLWTEVQATDIISEGQEIEMESLGGAILTLSSKVLVAIQNFRAATQDIPSSIEDAGWLVKYSDTLEKCLDSFRMDKIGQEIQQLLRQLKTAPNMAILLRVILPILQQFTSVAQANLLTFAELHRTTCQLGYHLSASFVQIAGSGFCTPPEKSDDKSGENGQLESGTGLGEGEGAEDISKDIQPDEDLSELAQDPQNNQKKEDGEMEDEKDAVDMGNEDMEGDLGSVAGDDEEDDKDKSGDEEEENDMDEEAGDVDDLDPTAVDEKMWDGEDEEEAEKDQQGDKDAGKENKHDQSAATEDKGKQKKQEEGGGEQQEGKQEEGEEEEAAGEEQEEGNPEQQRQDEMINQDQHVEEKDALDLPDDMNIDIDDEGEDTEDDNLDDLDEANKDAQPEEMQDEMKDDVASEDEIEQGDAKPDEMEEDNIEEESKEEEGDKEKVAGEEEDVDMEQGEDAQAEEQDKPDPLQNPDQQDDKTADQAAPSDVQTGSGQDQDNMAENQADQTQNDSAAQREQGQVNENTQPDQTAAAGQKGAISRSNQAQEQNGQLEEQGDDGEKQQPFKKLGDALERWYNSQKDIHKPSQEKQEQPTQGESADMAKMEFQHLQDENAEVDTQAMGAAADDEVRPIDESMAVDTEDQTGNPMLDEDEQMEEDIPMDDAPETQAQPPADSDKTDRDEVEGAGVSTRRGAYDVEDDNQLPGDQQKDAAEGSDDEIQEKLEVTHIAEARELRGFDESLQMWTDLQTKTQALSLSLTSQLRLILTPSQSTKLSGSFRTGKRLNIKKIIPYIASSYKRDKIWMRRAIPTKRAYQILLCVDDSSSMSPDNGGVGAAAGMALESLVMVTRALTMLEVGQIGVLGFGSDVFVAHDLTDPPLSSYEAGARIMQNFKFKQEGTDMVRLVRTTIDRFRDARLMQAGSSGSEDLWQLALILSDGLVQSRDHARLRPLLREALEQRVMVVFIIMDEPNRNPGAPGRGTGGSGSVLELKEARFGPDGIPVIHRYLDSFPFPYYLIVHHLEDLPGALAGLLRTWFAEVNS</sequence>
<comment type="subcellular location">
    <subcellularLocation>
        <location evidence="1">Nucleus</location>
        <location evidence="1">Nucleolus</location>
    </subcellularLocation>
    <subcellularLocation>
        <location evidence="2">Nucleus</location>
        <location evidence="2">Nucleoplasm</location>
    </subcellularLocation>
</comment>
<feature type="compositionally biased region" description="Basic and acidic residues" evidence="12">
    <location>
        <begin position="4260"/>
        <end position="4278"/>
    </location>
</feature>
<evidence type="ECO:0000256" key="1">
    <source>
        <dbReference type="ARBA" id="ARBA00004604"/>
    </source>
</evidence>
<dbReference type="InterPro" id="IPR003593">
    <property type="entry name" value="AAA+_ATPase"/>
</dbReference>
<keyword evidence="11" id="KW-0175">Coiled coil</keyword>
<dbReference type="GO" id="GO:0005524">
    <property type="term" value="F:ATP binding"/>
    <property type="evidence" value="ECO:0007669"/>
    <property type="project" value="UniProtKB-KW"/>
</dbReference>
<feature type="compositionally biased region" description="Acidic residues" evidence="12">
    <location>
        <begin position="4079"/>
        <end position="4097"/>
    </location>
</feature>
<comment type="caution">
    <text evidence="14">The sequence shown here is derived from an EMBL/GenBank/DDBJ whole genome shotgun (WGS) entry which is preliminary data.</text>
</comment>
<reference evidence="15" key="1">
    <citation type="journal article" date="2023" name="Mol. Phylogenet. Evol.">
        <title>Genome-scale phylogeny and comparative genomics of the fungal order Sordariales.</title>
        <authorList>
            <person name="Hensen N."/>
            <person name="Bonometti L."/>
            <person name="Westerberg I."/>
            <person name="Brannstrom I.O."/>
            <person name="Guillou S."/>
            <person name="Cros-Aarteil S."/>
            <person name="Calhoun S."/>
            <person name="Haridas S."/>
            <person name="Kuo A."/>
            <person name="Mondo S."/>
            <person name="Pangilinan J."/>
            <person name="Riley R."/>
            <person name="LaButti K."/>
            <person name="Andreopoulos B."/>
            <person name="Lipzen A."/>
            <person name="Chen C."/>
            <person name="Yan M."/>
            <person name="Daum C."/>
            <person name="Ng V."/>
            <person name="Clum A."/>
            <person name="Steindorff A."/>
            <person name="Ohm R.A."/>
            <person name="Martin F."/>
            <person name="Silar P."/>
            <person name="Natvig D.O."/>
            <person name="Lalanne C."/>
            <person name="Gautier V."/>
            <person name="Ament-Velasquez S.L."/>
            <person name="Kruys A."/>
            <person name="Hutchinson M.I."/>
            <person name="Powell A.J."/>
            <person name="Barry K."/>
            <person name="Miller A.N."/>
            <person name="Grigoriev I.V."/>
            <person name="Debuchy R."/>
            <person name="Gladieux P."/>
            <person name="Hiltunen Thoren M."/>
            <person name="Johannesson H."/>
        </authorList>
    </citation>
    <scope>NUCLEOTIDE SEQUENCE [LARGE SCALE GENOMIC DNA]</scope>
    <source>
        <strain evidence="15">CBS 340.73</strain>
    </source>
</reference>
<dbReference type="PANTHER" id="PTHR48103">
    <property type="entry name" value="MIDASIN-RELATED"/>
    <property type="match status" value="1"/>
</dbReference>
<feature type="compositionally biased region" description="Acidic residues" evidence="12">
    <location>
        <begin position="4293"/>
        <end position="4306"/>
    </location>
</feature>
<dbReference type="Proteomes" id="UP001303473">
    <property type="component" value="Unassembled WGS sequence"/>
</dbReference>
<evidence type="ECO:0000256" key="5">
    <source>
        <dbReference type="ARBA" id="ARBA00022553"/>
    </source>
</evidence>
<dbReference type="FunFam" id="3.40.50.300:FF:001368">
    <property type="entry name" value="Midasin"/>
    <property type="match status" value="1"/>
</dbReference>
<evidence type="ECO:0000256" key="6">
    <source>
        <dbReference type="ARBA" id="ARBA00022741"/>
    </source>
</evidence>
<dbReference type="InterPro" id="IPR027417">
    <property type="entry name" value="P-loop_NTPase"/>
</dbReference>
<dbReference type="InterPro" id="IPR036465">
    <property type="entry name" value="vWFA_dom_sf"/>
</dbReference>
<feature type="compositionally biased region" description="Acidic residues" evidence="12">
    <location>
        <begin position="4104"/>
        <end position="4134"/>
    </location>
</feature>
<feature type="compositionally biased region" description="Acidic residues" evidence="12">
    <location>
        <begin position="4316"/>
        <end position="4331"/>
    </location>
</feature>
<dbReference type="SMART" id="SM00382">
    <property type="entry name" value="AAA"/>
    <property type="match status" value="5"/>
</dbReference>
<dbReference type="CDD" id="cd00009">
    <property type="entry name" value="AAA"/>
    <property type="match status" value="3"/>
</dbReference>
<dbReference type="EMBL" id="MU853769">
    <property type="protein sequence ID" value="KAK3943064.1"/>
    <property type="molecule type" value="Genomic_DNA"/>
</dbReference>
<feature type="compositionally biased region" description="Basic and acidic residues" evidence="12">
    <location>
        <begin position="4427"/>
        <end position="4442"/>
    </location>
</feature>
<evidence type="ECO:0000256" key="11">
    <source>
        <dbReference type="SAM" id="Coils"/>
    </source>
</evidence>
<keyword evidence="9 10" id="KW-0539">Nucleus</keyword>
<feature type="domain" description="VWFA" evidence="13">
    <location>
        <begin position="4684"/>
        <end position="4834"/>
    </location>
</feature>
<dbReference type="InterPro" id="IPR041190">
    <property type="entry name" value="Midasin_AAA_lid_5"/>
</dbReference>
<dbReference type="GO" id="GO:0005730">
    <property type="term" value="C:nucleolus"/>
    <property type="evidence" value="ECO:0007669"/>
    <property type="project" value="UniProtKB-SubCell"/>
</dbReference>
<evidence type="ECO:0000256" key="4">
    <source>
        <dbReference type="ARBA" id="ARBA00017143"/>
    </source>
</evidence>
<feature type="region of interest" description="Disordered" evidence="12">
    <location>
        <begin position="4024"/>
        <end position="4586"/>
    </location>
</feature>
<evidence type="ECO:0000256" key="8">
    <source>
        <dbReference type="ARBA" id="ARBA00023186"/>
    </source>
</evidence>
<feature type="coiled-coil region" evidence="11">
    <location>
        <begin position="2880"/>
        <end position="2907"/>
    </location>
</feature>
<dbReference type="InterPro" id="IPR002035">
    <property type="entry name" value="VWF_A"/>
</dbReference>
<dbReference type="InterPro" id="IPR011704">
    <property type="entry name" value="ATPase_dyneun-rel_AAA"/>
</dbReference>
<dbReference type="Pfam" id="PF21108">
    <property type="entry name" value="MDN1_4th"/>
    <property type="match status" value="1"/>
</dbReference>
<protein>
    <recommendedName>
        <fullName evidence="4 10">Midasin</fullName>
    </recommendedName>
</protein>